<dbReference type="GO" id="GO:0006014">
    <property type="term" value="P:D-ribose metabolic process"/>
    <property type="evidence" value="ECO:0007669"/>
    <property type="project" value="TreeGrafter"/>
</dbReference>
<evidence type="ECO:0008006" key="3">
    <source>
        <dbReference type="Google" id="ProtNLM"/>
    </source>
</evidence>
<proteinExistence type="predicted"/>
<dbReference type="Gene3D" id="3.30.70.260">
    <property type="match status" value="1"/>
</dbReference>
<dbReference type="PANTHER" id="PTHR11934">
    <property type="entry name" value="RIBOSE-5-PHOSPHATE ISOMERASE"/>
    <property type="match status" value="1"/>
</dbReference>
<sequence length="144" mass="15922">MKGGGGIAFPTEKKVAKLIKQGKNQMTNDTEWIIISDSSKRVSSLGEKFAIPIAVRSEAIDFVTTTLFESFTALAVARRGKNDNDGNFILDVKVKPHDVQKDWEEEIESIPGVVCSGLFLDDYADQIWVTSPDGSIDIYLPEQK</sequence>
<organism evidence="1 2">
    <name type="scientific">Candidatus Gottesmanbacteria bacterium RBG_16_38_7b</name>
    <dbReference type="NCBI Taxonomy" id="1798372"/>
    <lineage>
        <taxon>Bacteria</taxon>
        <taxon>Candidatus Gottesmaniibacteriota</taxon>
    </lineage>
</organism>
<comment type="caution">
    <text evidence="1">The sequence shown here is derived from an EMBL/GenBank/DDBJ whole genome shotgun (WGS) entry which is preliminary data.</text>
</comment>
<protein>
    <recommendedName>
        <fullName evidence="3">Ribose-5-phosphate isomerase</fullName>
    </recommendedName>
</protein>
<name>A0A1F5YIK4_9BACT</name>
<dbReference type="GO" id="GO:0009052">
    <property type="term" value="P:pentose-phosphate shunt, non-oxidative branch"/>
    <property type="evidence" value="ECO:0007669"/>
    <property type="project" value="InterPro"/>
</dbReference>
<dbReference type="Proteomes" id="UP000177396">
    <property type="component" value="Unassembled WGS sequence"/>
</dbReference>
<evidence type="ECO:0000313" key="2">
    <source>
        <dbReference type="Proteomes" id="UP000177396"/>
    </source>
</evidence>
<dbReference type="EMBL" id="MFJB01000040">
    <property type="protein sequence ID" value="OGG00011.1"/>
    <property type="molecule type" value="Genomic_DNA"/>
</dbReference>
<gene>
    <name evidence="1" type="ORF">A2153_00640</name>
</gene>
<dbReference type="SUPFAM" id="SSF75445">
    <property type="entry name" value="D-ribose-5-phosphate isomerase (RpiA), lid domain"/>
    <property type="match status" value="1"/>
</dbReference>
<dbReference type="AlphaFoldDB" id="A0A1F5YIK4"/>
<accession>A0A1F5YIK4</accession>
<dbReference type="PANTHER" id="PTHR11934:SF0">
    <property type="entry name" value="RIBOSE-5-PHOSPHATE ISOMERASE"/>
    <property type="match status" value="1"/>
</dbReference>
<evidence type="ECO:0000313" key="1">
    <source>
        <dbReference type="EMBL" id="OGG00011.1"/>
    </source>
</evidence>
<reference evidence="1 2" key="1">
    <citation type="journal article" date="2016" name="Nat. Commun.">
        <title>Thousands of microbial genomes shed light on interconnected biogeochemical processes in an aquifer system.</title>
        <authorList>
            <person name="Anantharaman K."/>
            <person name="Brown C.T."/>
            <person name="Hug L.A."/>
            <person name="Sharon I."/>
            <person name="Castelle C.J."/>
            <person name="Probst A.J."/>
            <person name="Thomas B.C."/>
            <person name="Singh A."/>
            <person name="Wilkins M.J."/>
            <person name="Karaoz U."/>
            <person name="Brodie E.L."/>
            <person name="Williams K.H."/>
            <person name="Hubbard S.S."/>
            <person name="Banfield J.F."/>
        </authorList>
    </citation>
    <scope>NUCLEOTIDE SEQUENCE [LARGE SCALE GENOMIC DNA]</scope>
</reference>
<dbReference type="GO" id="GO:0004751">
    <property type="term" value="F:ribose-5-phosphate isomerase activity"/>
    <property type="evidence" value="ECO:0007669"/>
    <property type="project" value="InterPro"/>
</dbReference>
<dbReference type="InterPro" id="IPR004788">
    <property type="entry name" value="Ribose5P_isomerase_type_A"/>
</dbReference>
<dbReference type="GO" id="GO:0005829">
    <property type="term" value="C:cytosol"/>
    <property type="evidence" value="ECO:0007669"/>
    <property type="project" value="TreeGrafter"/>
</dbReference>
<dbReference type="Pfam" id="PF06026">
    <property type="entry name" value="Rib_5-P_isom_A"/>
    <property type="match status" value="1"/>
</dbReference>